<dbReference type="RefSeq" id="WP_068135486.1">
    <property type="nucleotide sequence ID" value="NZ_AP014924.1"/>
</dbReference>
<keyword evidence="3" id="KW-1185">Reference proteome</keyword>
<dbReference type="InterPro" id="IPR027417">
    <property type="entry name" value="P-loop_NTPase"/>
</dbReference>
<evidence type="ECO:0000259" key="1">
    <source>
        <dbReference type="SMART" id="SM00382"/>
    </source>
</evidence>
<dbReference type="PANTHER" id="PTHR35894">
    <property type="entry name" value="GENERAL SECRETION PATHWAY PROTEIN A-RELATED"/>
    <property type="match status" value="1"/>
</dbReference>
<sequence>MYEAFFGLSRAPFTREIAPSDLFTSRQHKELLERLRYAAERRLVMLLTGEVGSGKSTALRALREHLDSARYEVLYLADVAFSPRSFFHRLLEELHVEAPYQLTRAKRLAYRTLLERHQTQHRTPVLVVDEAQHLPRAVLEEVRGLLNYDCDAFAPFALILSGTRPLAELLQLASLEPLSQRIDLRFHLQGLTLEETQQYVRHLLNLAGVGQEIFSREALTRLHLASEGIPRKINRLATLTLMAAAAQERRVIDDGFLDQVASAELSWTA</sequence>
<protein>
    <submittedName>
        <fullName evidence="2">ATPase AAA</fullName>
    </submittedName>
</protein>
<name>A0A0K2SIZ0_LIMPI</name>
<dbReference type="InterPro" id="IPR049945">
    <property type="entry name" value="AAA_22"/>
</dbReference>
<dbReference type="OrthoDB" id="9815896at2"/>
<dbReference type="AlphaFoldDB" id="A0A0K2SIZ0"/>
<accession>A0A0K2SIZ0</accession>
<dbReference type="KEGG" id="lpil:LIP_1234"/>
<evidence type="ECO:0000313" key="2">
    <source>
        <dbReference type="EMBL" id="BAS27091.1"/>
    </source>
</evidence>
<reference evidence="3" key="1">
    <citation type="submission" date="2015-07" db="EMBL/GenBank/DDBJ databases">
        <title>Complete genome sequence and phylogenetic analysis of Limnochorda pilosa.</title>
        <authorList>
            <person name="Watanabe M."/>
            <person name="Kojima H."/>
            <person name="Fukui M."/>
        </authorList>
    </citation>
    <scope>NUCLEOTIDE SEQUENCE [LARGE SCALE GENOMIC DNA]</scope>
    <source>
        <strain evidence="3">HC45</strain>
    </source>
</reference>
<dbReference type="InterPro" id="IPR003593">
    <property type="entry name" value="AAA+_ATPase"/>
</dbReference>
<reference evidence="3" key="2">
    <citation type="journal article" date="2016" name="Int. J. Syst. Evol. Microbiol.">
        <title>Complete genome sequence and cell structure of Limnochorda pilosa, a Gram-negative spore-former within the phylum Firmicutes.</title>
        <authorList>
            <person name="Watanabe M."/>
            <person name="Kojima H."/>
            <person name="Fukui M."/>
        </authorList>
    </citation>
    <scope>NUCLEOTIDE SEQUENCE [LARGE SCALE GENOMIC DNA]</scope>
    <source>
        <strain evidence="3">HC45</strain>
    </source>
</reference>
<dbReference type="Pfam" id="PF13401">
    <property type="entry name" value="AAA_22"/>
    <property type="match status" value="1"/>
</dbReference>
<dbReference type="SUPFAM" id="SSF52540">
    <property type="entry name" value="P-loop containing nucleoside triphosphate hydrolases"/>
    <property type="match status" value="1"/>
</dbReference>
<dbReference type="InterPro" id="IPR052026">
    <property type="entry name" value="ExeA_AAA_ATPase_DNA-bind"/>
</dbReference>
<dbReference type="CDD" id="cd00009">
    <property type="entry name" value="AAA"/>
    <property type="match status" value="1"/>
</dbReference>
<evidence type="ECO:0000313" key="3">
    <source>
        <dbReference type="Proteomes" id="UP000065807"/>
    </source>
</evidence>
<organism evidence="2 3">
    <name type="scientific">Limnochorda pilosa</name>
    <dbReference type="NCBI Taxonomy" id="1555112"/>
    <lineage>
        <taxon>Bacteria</taxon>
        <taxon>Bacillati</taxon>
        <taxon>Bacillota</taxon>
        <taxon>Limnochordia</taxon>
        <taxon>Limnochordales</taxon>
        <taxon>Limnochordaceae</taxon>
        <taxon>Limnochorda</taxon>
    </lineage>
</organism>
<feature type="domain" description="AAA+ ATPase" evidence="1">
    <location>
        <begin position="41"/>
        <end position="192"/>
    </location>
</feature>
<dbReference type="STRING" id="1555112.LIP_1234"/>
<dbReference type="Proteomes" id="UP000065807">
    <property type="component" value="Chromosome"/>
</dbReference>
<gene>
    <name evidence="2" type="ORF">LIP_1234</name>
</gene>
<dbReference type="SMART" id="SM00382">
    <property type="entry name" value="AAA"/>
    <property type="match status" value="1"/>
</dbReference>
<dbReference type="PANTHER" id="PTHR35894:SF1">
    <property type="entry name" value="PHOSPHORIBULOKINASE _ URIDINE KINASE FAMILY"/>
    <property type="match status" value="1"/>
</dbReference>
<proteinExistence type="predicted"/>
<dbReference type="GO" id="GO:0016887">
    <property type="term" value="F:ATP hydrolysis activity"/>
    <property type="evidence" value="ECO:0007669"/>
    <property type="project" value="InterPro"/>
</dbReference>
<dbReference type="EMBL" id="AP014924">
    <property type="protein sequence ID" value="BAS27091.1"/>
    <property type="molecule type" value="Genomic_DNA"/>
</dbReference>
<dbReference type="Gene3D" id="3.40.50.300">
    <property type="entry name" value="P-loop containing nucleotide triphosphate hydrolases"/>
    <property type="match status" value="1"/>
</dbReference>